<evidence type="ECO:0000313" key="2">
    <source>
        <dbReference type="Proteomes" id="UP001060215"/>
    </source>
</evidence>
<proteinExistence type="predicted"/>
<dbReference type="EMBL" id="CM045766">
    <property type="protein sequence ID" value="KAI8005208.1"/>
    <property type="molecule type" value="Genomic_DNA"/>
</dbReference>
<accession>A0ACC0GVE6</accession>
<evidence type="ECO:0000313" key="1">
    <source>
        <dbReference type="EMBL" id="KAI8005208.1"/>
    </source>
</evidence>
<comment type="caution">
    <text evidence="1">The sequence shown here is derived from an EMBL/GenBank/DDBJ whole genome shotgun (WGS) entry which is preliminary data.</text>
</comment>
<name>A0ACC0GVE6_9ERIC</name>
<organism evidence="1 2">
    <name type="scientific">Camellia lanceoleosa</name>
    <dbReference type="NCBI Taxonomy" id="1840588"/>
    <lineage>
        <taxon>Eukaryota</taxon>
        <taxon>Viridiplantae</taxon>
        <taxon>Streptophyta</taxon>
        <taxon>Embryophyta</taxon>
        <taxon>Tracheophyta</taxon>
        <taxon>Spermatophyta</taxon>
        <taxon>Magnoliopsida</taxon>
        <taxon>eudicotyledons</taxon>
        <taxon>Gunneridae</taxon>
        <taxon>Pentapetalae</taxon>
        <taxon>asterids</taxon>
        <taxon>Ericales</taxon>
        <taxon>Theaceae</taxon>
        <taxon>Camellia</taxon>
    </lineage>
</organism>
<sequence>MSSSSIVLTPSIATTRRSLSIHCCGVTPLSSFVTLLLPPPPPSNIVVVFLSLSLSFISLLVIIRNYNDVNGIIAFRVRRFFNGDVSGNGKRETEFRKRPSWMVPGSHGYYVVDDHCEFNDEPNLNSNSDSVVVQKEQIEDLELWFFEVSNAKIGDSVTKYMQSHLFDKKPKPKLRRKSKETLTKAYLGARAKIREAEKAEETWKVDSASAIVINGERHVMANMGEYRAVVCRDGEAHPISWRQQQGTKRHWSLRFILGMQLSPPLQLYQLYIMFKNNKNKNKNKSVVRMSKVRTSKSSEVVVGDERIDSDTEFVILASNGIWKGTYNTLH</sequence>
<keyword evidence="2" id="KW-1185">Reference proteome</keyword>
<reference evidence="1 2" key="1">
    <citation type="journal article" date="2022" name="Plant J.">
        <title>Chromosome-level genome of Camellia lanceoleosa provides a valuable resource for understanding genome evolution and self-incompatibility.</title>
        <authorList>
            <person name="Gong W."/>
            <person name="Xiao S."/>
            <person name="Wang L."/>
            <person name="Liao Z."/>
            <person name="Chang Y."/>
            <person name="Mo W."/>
            <person name="Hu G."/>
            <person name="Li W."/>
            <person name="Zhao G."/>
            <person name="Zhu H."/>
            <person name="Hu X."/>
            <person name="Ji K."/>
            <person name="Xiang X."/>
            <person name="Song Q."/>
            <person name="Yuan D."/>
            <person name="Jin S."/>
            <person name="Zhang L."/>
        </authorList>
    </citation>
    <scope>NUCLEOTIDE SEQUENCE [LARGE SCALE GENOMIC DNA]</scope>
    <source>
        <strain evidence="1">SQ_2022a</strain>
    </source>
</reference>
<dbReference type="Proteomes" id="UP001060215">
    <property type="component" value="Chromosome 9"/>
</dbReference>
<protein>
    <submittedName>
        <fullName evidence="1">Uncharacterized protein</fullName>
    </submittedName>
</protein>
<gene>
    <name evidence="1" type="ORF">LOK49_LG08G02637</name>
</gene>